<dbReference type="Gene3D" id="3.40.630.30">
    <property type="match status" value="1"/>
</dbReference>
<proteinExistence type="predicted"/>
<reference evidence="1" key="2">
    <citation type="journal article" date="2021" name="PeerJ">
        <title>Extensive microbial diversity within the chicken gut microbiome revealed by metagenomics and culture.</title>
        <authorList>
            <person name="Gilroy R."/>
            <person name="Ravi A."/>
            <person name="Getino M."/>
            <person name="Pursley I."/>
            <person name="Horton D.L."/>
            <person name="Alikhan N.F."/>
            <person name="Baker D."/>
            <person name="Gharbi K."/>
            <person name="Hall N."/>
            <person name="Watson M."/>
            <person name="Adriaenssens E.M."/>
            <person name="Foster-Nyarko E."/>
            <person name="Jarju S."/>
            <person name="Secka A."/>
            <person name="Antonio M."/>
            <person name="Oren A."/>
            <person name="Chaudhuri R.R."/>
            <person name="La Ragione R."/>
            <person name="Hildebrand F."/>
            <person name="Pallen M.J."/>
        </authorList>
    </citation>
    <scope>NUCLEOTIDE SEQUENCE</scope>
    <source>
        <strain evidence="1">6276</strain>
    </source>
</reference>
<protein>
    <recommendedName>
        <fullName evidence="3">N-acetyltransferase domain-containing protein</fullName>
    </recommendedName>
</protein>
<organism evidence="1 2">
    <name type="scientific">Candidatus Scatousia excrementigallinarum</name>
    <dbReference type="NCBI Taxonomy" id="2840935"/>
    <lineage>
        <taxon>Bacteria</taxon>
        <taxon>Candidatus Scatousia</taxon>
    </lineage>
</organism>
<dbReference type="Proteomes" id="UP000823928">
    <property type="component" value="Unassembled WGS sequence"/>
</dbReference>
<evidence type="ECO:0000313" key="1">
    <source>
        <dbReference type="EMBL" id="HIS35092.1"/>
    </source>
</evidence>
<evidence type="ECO:0008006" key="3">
    <source>
        <dbReference type="Google" id="ProtNLM"/>
    </source>
</evidence>
<dbReference type="EMBL" id="DVIU01000013">
    <property type="protein sequence ID" value="HIS35092.1"/>
    <property type="molecule type" value="Genomic_DNA"/>
</dbReference>
<name>A0A9D1EXE6_9BACT</name>
<dbReference type="AlphaFoldDB" id="A0A9D1EXE6"/>
<accession>A0A9D1EXE6</accession>
<reference evidence="1" key="1">
    <citation type="submission" date="2020-10" db="EMBL/GenBank/DDBJ databases">
        <authorList>
            <person name="Gilroy R."/>
        </authorList>
    </citation>
    <scope>NUCLEOTIDE SEQUENCE</scope>
    <source>
        <strain evidence="1">6276</strain>
    </source>
</reference>
<sequence>MTRIRRLSCLDIPKISKMIEYLDNNENIKFTDDLRNEAFTMLHTMLPLKYKFLPESYVLSDKKEILGLITIVPTMGNPYKINISRLIFGNNYYDAGKQLVEFVIARYGSKGATSFCVTVDESHDELLQLFSQGCGFRHCACECLWKVENFNFKNIYPAPFRPCQNSDAKQVSRLFNSELKSLFRPSLERDKNEYKEPFFEGFTNFYKNRYVLEEPQKKRIIAYLSVTTTDNLNFIIDISTNDGYNLSYDEILYFALKEISSRKSSFYAFVRQKKYTKTSENFEEYLNSRGFKCIQTQHVMIKDFYKPVKAAENVLQVFLFGNNRVSAN</sequence>
<comment type="caution">
    <text evidence="1">The sequence shown here is derived from an EMBL/GenBank/DDBJ whole genome shotgun (WGS) entry which is preliminary data.</text>
</comment>
<gene>
    <name evidence="1" type="ORF">IAC10_00475</name>
</gene>
<evidence type="ECO:0000313" key="2">
    <source>
        <dbReference type="Proteomes" id="UP000823928"/>
    </source>
</evidence>